<evidence type="ECO:0000313" key="1">
    <source>
        <dbReference type="EMBL" id="KAI5672549.1"/>
    </source>
</evidence>
<dbReference type="Proteomes" id="UP001060085">
    <property type="component" value="Linkage Group LG03"/>
</dbReference>
<evidence type="ECO:0000313" key="2">
    <source>
        <dbReference type="Proteomes" id="UP001060085"/>
    </source>
</evidence>
<gene>
    <name evidence="1" type="ORF">M9H77_12913</name>
</gene>
<accession>A0ACC0BIW5</accession>
<proteinExistence type="predicted"/>
<protein>
    <submittedName>
        <fullName evidence="1">Uncharacterized protein</fullName>
    </submittedName>
</protein>
<comment type="caution">
    <text evidence="1">The sequence shown here is derived from an EMBL/GenBank/DDBJ whole genome shotgun (WGS) entry which is preliminary data.</text>
</comment>
<sequence>MANNQKKLSLQSVINHPSPMRTYSPKALEALYNCEKYDALRYKEELTSLLQKDVKEKGVDAGKTVVMENDPPLICSFKILIELKKEEETESPKGKELVFISSSSSSEYRDSASVCSSTI</sequence>
<keyword evidence="2" id="KW-1185">Reference proteome</keyword>
<organism evidence="1 2">
    <name type="scientific">Catharanthus roseus</name>
    <name type="common">Madagascar periwinkle</name>
    <name type="synonym">Vinca rosea</name>
    <dbReference type="NCBI Taxonomy" id="4058"/>
    <lineage>
        <taxon>Eukaryota</taxon>
        <taxon>Viridiplantae</taxon>
        <taxon>Streptophyta</taxon>
        <taxon>Embryophyta</taxon>
        <taxon>Tracheophyta</taxon>
        <taxon>Spermatophyta</taxon>
        <taxon>Magnoliopsida</taxon>
        <taxon>eudicotyledons</taxon>
        <taxon>Gunneridae</taxon>
        <taxon>Pentapetalae</taxon>
        <taxon>asterids</taxon>
        <taxon>lamiids</taxon>
        <taxon>Gentianales</taxon>
        <taxon>Apocynaceae</taxon>
        <taxon>Rauvolfioideae</taxon>
        <taxon>Vinceae</taxon>
        <taxon>Catharanthinae</taxon>
        <taxon>Catharanthus</taxon>
    </lineage>
</organism>
<name>A0ACC0BIW5_CATRO</name>
<reference evidence="2" key="1">
    <citation type="journal article" date="2023" name="Nat. Plants">
        <title>Single-cell RNA sequencing provides a high-resolution roadmap for understanding the multicellular compartmentation of specialized metabolism.</title>
        <authorList>
            <person name="Sun S."/>
            <person name="Shen X."/>
            <person name="Li Y."/>
            <person name="Li Y."/>
            <person name="Wang S."/>
            <person name="Li R."/>
            <person name="Zhang H."/>
            <person name="Shen G."/>
            <person name="Guo B."/>
            <person name="Wei J."/>
            <person name="Xu J."/>
            <person name="St-Pierre B."/>
            <person name="Chen S."/>
            <person name="Sun C."/>
        </authorList>
    </citation>
    <scope>NUCLEOTIDE SEQUENCE [LARGE SCALE GENOMIC DNA]</scope>
</reference>
<dbReference type="EMBL" id="CM044703">
    <property type="protein sequence ID" value="KAI5672549.1"/>
    <property type="molecule type" value="Genomic_DNA"/>
</dbReference>